<dbReference type="PANTHER" id="PTHR11575">
    <property type="entry name" value="5'-NUCLEOTIDASE-RELATED"/>
    <property type="match status" value="1"/>
</dbReference>
<evidence type="ECO:0000259" key="3">
    <source>
        <dbReference type="Pfam" id="PF21953"/>
    </source>
</evidence>
<evidence type="ECO:0000313" key="4">
    <source>
        <dbReference type="EMBL" id="KAF2712466.1"/>
    </source>
</evidence>
<dbReference type="InterPro" id="IPR053828">
    <property type="entry name" value="Nucleosidase_C"/>
</dbReference>
<reference evidence="4" key="1">
    <citation type="journal article" date="2020" name="Stud. Mycol.">
        <title>101 Dothideomycetes genomes: a test case for predicting lifestyles and emergence of pathogens.</title>
        <authorList>
            <person name="Haridas S."/>
            <person name="Albert R."/>
            <person name="Binder M."/>
            <person name="Bloem J."/>
            <person name="Labutti K."/>
            <person name="Salamov A."/>
            <person name="Andreopoulos B."/>
            <person name="Baker S."/>
            <person name="Barry K."/>
            <person name="Bills G."/>
            <person name="Bluhm B."/>
            <person name="Cannon C."/>
            <person name="Castanera R."/>
            <person name="Culley D."/>
            <person name="Daum C."/>
            <person name="Ezra D."/>
            <person name="Gonzalez J."/>
            <person name="Henrissat B."/>
            <person name="Kuo A."/>
            <person name="Liang C."/>
            <person name="Lipzen A."/>
            <person name="Lutzoni F."/>
            <person name="Magnuson J."/>
            <person name="Mondo S."/>
            <person name="Nolan M."/>
            <person name="Ohm R."/>
            <person name="Pangilinan J."/>
            <person name="Park H.-J."/>
            <person name="Ramirez L."/>
            <person name="Alfaro M."/>
            <person name="Sun H."/>
            <person name="Tritt A."/>
            <person name="Yoshinaga Y."/>
            <person name="Zwiers L.-H."/>
            <person name="Turgeon B."/>
            <person name="Goodwin S."/>
            <person name="Spatafora J."/>
            <person name="Crous P."/>
            <person name="Grigoriev I."/>
        </authorList>
    </citation>
    <scope>NUCLEOTIDE SEQUENCE</scope>
    <source>
        <strain evidence="4">CBS 279.74</strain>
    </source>
</reference>
<dbReference type="GO" id="GO:0009166">
    <property type="term" value="P:nucleotide catabolic process"/>
    <property type="evidence" value="ECO:0007669"/>
    <property type="project" value="InterPro"/>
</dbReference>
<dbReference type="GO" id="GO:0016787">
    <property type="term" value="F:hydrolase activity"/>
    <property type="evidence" value="ECO:0007669"/>
    <property type="project" value="InterPro"/>
</dbReference>
<dbReference type="Gene3D" id="3.90.780.10">
    <property type="entry name" value="5'-Nucleotidase, C-terminal domain"/>
    <property type="match status" value="2"/>
</dbReference>
<accession>A0A6G1KHT3</accession>
<proteinExistence type="predicted"/>
<protein>
    <submittedName>
        <fullName evidence="4">Uncharacterized protein</fullName>
    </submittedName>
</protein>
<dbReference type="FunFam" id="3.90.780.10:FF:000009">
    <property type="entry name" value="Ser/Thr protein phosphatase family"/>
    <property type="match status" value="1"/>
</dbReference>
<dbReference type="FunFam" id="3.60.21.10:FF:000043">
    <property type="entry name" value="Ser/Thr protein phosphatase family"/>
    <property type="match status" value="1"/>
</dbReference>
<dbReference type="Proteomes" id="UP000799428">
    <property type="component" value="Unassembled WGS sequence"/>
</dbReference>
<dbReference type="PANTHER" id="PTHR11575:SF43">
    <property type="entry name" value="SER_THR PROTEIN PHOSPHATASE FAMILY (AFU_ORTHOLOGUE AFUA_3G04160)"/>
    <property type="match status" value="1"/>
</dbReference>
<dbReference type="InterPro" id="IPR036907">
    <property type="entry name" value="5'-Nucleotdase_C_sf"/>
</dbReference>
<dbReference type="Pfam" id="PF21953">
    <property type="entry name" value="NadN_nucleosid_C"/>
    <property type="match status" value="1"/>
</dbReference>
<evidence type="ECO:0000259" key="2">
    <source>
        <dbReference type="Pfam" id="PF00149"/>
    </source>
</evidence>
<evidence type="ECO:0000313" key="5">
    <source>
        <dbReference type="Proteomes" id="UP000799428"/>
    </source>
</evidence>
<evidence type="ECO:0000256" key="1">
    <source>
        <dbReference type="SAM" id="SignalP"/>
    </source>
</evidence>
<gene>
    <name evidence="4" type="ORF">K504DRAFT_531557</name>
</gene>
<dbReference type="Gene3D" id="3.60.21.10">
    <property type="match status" value="1"/>
</dbReference>
<dbReference type="CDD" id="cd07407">
    <property type="entry name" value="MPP_YHR202W_N"/>
    <property type="match status" value="1"/>
</dbReference>
<dbReference type="InterPro" id="IPR006179">
    <property type="entry name" value="5_nucleotidase/apyrase"/>
</dbReference>
<feature type="signal peptide" evidence="1">
    <location>
        <begin position="1"/>
        <end position="17"/>
    </location>
</feature>
<dbReference type="InterPro" id="IPR014485">
    <property type="entry name" value="Pesterase_C1039"/>
</dbReference>
<name>A0A6G1KHT3_9PLEO</name>
<dbReference type="PIRSF" id="PIRSF017316">
    <property type="entry name" value="Pesterase_C1039"/>
    <property type="match status" value="1"/>
</dbReference>
<feature type="domain" description="Putative 5'-nucleotidase C-terminal" evidence="3">
    <location>
        <begin position="366"/>
        <end position="573"/>
    </location>
</feature>
<dbReference type="InterPro" id="IPR004843">
    <property type="entry name" value="Calcineurin-like_PHP"/>
</dbReference>
<dbReference type="InterPro" id="IPR029052">
    <property type="entry name" value="Metallo-depent_PP-like"/>
</dbReference>
<dbReference type="InterPro" id="IPR041823">
    <property type="entry name" value="YHR202W_N"/>
</dbReference>
<dbReference type="GO" id="GO:0005829">
    <property type="term" value="C:cytosol"/>
    <property type="evidence" value="ECO:0007669"/>
    <property type="project" value="TreeGrafter"/>
</dbReference>
<keyword evidence="1" id="KW-0732">Signal</keyword>
<dbReference type="AlphaFoldDB" id="A0A6G1KHT3"/>
<dbReference type="Pfam" id="PF00149">
    <property type="entry name" value="Metallophos"/>
    <property type="match status" value="1"/>
</dbReference>
<feature type="chain" id="PRO_5026104321" evidence="1">
    <location>
        <begin position="18"/>
        <end position="679"/>
    </location>
</feature>
<dbReference type="EMBL" id="MU005766">
    <property type="protein sequence ID" value="KAF2712466.1"/>
    <property type="molecule type" value="Genomic_DNA"/>
</dbReference>
<dbReference type="GO" id="GO:0005576">
    <property type="term" value="C:extracellular region"/>
    <property type="evidence" value="ECO:0007669"/>
    <property type="project" value="UniProtKB-ARBA"/>
</dbReference>
<dbReference type="SUPFAM" id="SSF55816">
    <property type="entry name" value="5'-nucleotidase (syn. UDP-sugar hydrolase), C-terminal domain"/>
    <property type="match status" value="1"/>
</dbReference>
<organism evidence="4 5">
    <name type="scientific">Pleomassaria siparia CBS 279.74</name>
    <dbReference type="NCBI Taxonomy" id="1314801"/>
    <lineage>
        <taxon>Eukaryota</taxon>
        <taxon>Fungi</taxon>
        <taxon>Dikarya</taxon>
        <taxon>Ascomycota</taxon>
        <taxon>Pezizomycotina</taxon>
        <taxon>Dothideomycetes</taxon>
        <taxon>Pleosporomycetidae</taxon>
        <taxon>Pleosporales</taxon>
        <taxon>Pleomassariaceae</taxon>
        <taxon>Pleomassaria</taxon>
    </lineage>
</organism>
<sequence length="679" mass="76528">MMHLLLPLVPFLGTALCAQPSAPTPIAAPLRELPWAQLNFLHTTDIHGWWGGHLQEPSYSADWGDYISFAKHLHDKADADGSDLLLVDTGDRIEGNAIYDSSKPRGKFTYEIAKEQRIDLICSGNHELYKKTSSDGEFYHTVPDFKGNYIASNLDIYNPKTGKLQPLAPLYKKFTTKNQGIRILAFGFIFDFTMNANNTVIHKVADTMKEDWFQEVLQERDVDLILVFGHVDIRSVEYATIFSTIRGLQPFTPIQFFGGHSHIRDYKRFDSKSVALESGRYMETLGFMSIDGLSSGGTKKQVAVSQTPKLTFSRRYIDNNLFSLHHHSNKDGNSFPTKHGLNVSGQIDEARKSLGLSKRYGCAPHDLWVNRRPYPHKESIFSWLEEQVFPQSVAQSSRIVDGGKAIVITNTGGIRFDIFKGSFTKDTTFLVSPFTSGLRYIKDVPYKAASRVIKLLNNEGPIADMMSEQNAYLQPAEQIAAKYRPQMYSHLGQDSFVHDLHAQSPISAQHDRLFPGYTTRDDAGEDGDDTLHSEIQFYNVPNCIQASVGFDAKKDTPENVDLIYNEFIEKWVILALEYLDEKYGEEDTHAYLDGKSFTDIMTDWVKEHWDFVNAANPHKPTMPPKTISKGRTLQEPSFARTTVQALTSSDNRPIITAIGMFAIGVTFLHSSWAEILLPA</sequence>
<dbReference type="FunFam" id="3.90.780.10:FF:000008">
    <property type="entry name" value="Ser/Thr protein phosphatase family"/>
    <property type="match status" value="1"/>
</dbReference>
<feature type="domain" description="Calcineurin-like phosphoesterase" evidence="2">
    <location>
        <begin position="39"/>
        <end position="263"/>
    </location>
</feature>
<dbReference type="OrthoDB" id="7722975at2759"/>
<keyword evidence="5" id="KW-1185">Reference proteome</keyword>
<dbReference type="SUPFAM" id="SSF56300">
    <property type="entry name" value="Metallo-dependent phosphatases"/>
    <property type="match status" value="1"/>
</dbReference>